<feature type="domain" description="YqgF/RNase H-like" evidence="6">
    <location>
        <begin position="11"/>
        <end position="111"/>
    </location>
</feature>
<dbReference type="PANTHER" id="PTHR33317">
    <property type="entry name" value="POLYNUCLEOTIDYL TRANSFERASE, RIBONUCLEASE H-LIKE SUPERFAMILY PROTEIN"/>
    <property type="match status" value="1"/>
</dbReference>
<dbReference type="NCBIfam" id="TIGR00250">
    <property type="entry name" value="RNAse_H_YqgF"/>
    <property type="match status" value="1"/>
</dbReference>
<dbReference type="RefSeq" id="WP_092996829.1">
    <property type="nucleotide sequence ID" value="NZ_FMWD01000006.1"/>
</dbReference>
<evidence type="ECO:0000256" key="4">
    <source>
        <dbReference type="ARBA" id="ARBA00022801"/>
    </source>
</evidence>
<dbReference type="EC" id="3.1.-.-" evidence="5"/>
<evidence type="ECO:0000256" key="1">
    <source>
        <dbReference type="ARBA" id="ARBA00022490"/>
    </source>
</evidence>
<keyword evidence="2 5" id="KW-0690">Ribosome biogenesis</keyword>
<comment type="function">
    <text evidence="5">Could be a nuclease involved in processing of the 5'-end of pre-16S rRNA.</text>
</comment>
<dbReference type="PANTHER" id="PTHR33317:SF4">
    <property type="entry name" value="POLYNUCLEOTIDYL TRANSFERASE, RIBONUCLEASE H-LIKE SUPERFAMILY PROTEIN"/>
    <property type="match status" value="1"/>
</dbReference>
<keyword evidence="4 5" id="KW-0378">Hydrolase</keyword>
<dbReference type="AlphaFoldDB" id="A0A1G5QJ38"/>
<evidence type="ECO:0000256" key="2">
    <source>
        <dbReference type="ARBA" id="ARBA00022517"/>
    </source>
</evidence>
<protein>
    <recommendedName>
        <fullName evidence="5">Putative pre-16S rRNA nuclease</fullName>
        <ecNumber evidence="5">3.1.-.-</ecNumber>
    </recommendedName>
</protein>
<dbReference type="CDD" id="cd16964">
    <property type="entry name" value="YqgF"/>
    <property type="match status" value="1"/>
</dbReference>
<dbReference type="GO" id="GO:0005829">
    <property type="term" value="C:cytosol"/>
    <property type="evidence" value="ECO:0007669"/>
    <property type="project" value="TreeGrafter"/>
</dbReference>
<dbReference type="GO" id="GO:0004518">
    <property type="term" value="F:nuclease activity"/>
    <property type="evidence" value="ECO:0007669"/>
    <property type="project" value="UniProtKB-KW"/>
</dbReference>
<dbReference type="EMBL" id="FMWD01000006">
    <property type="protein sequence ID" value="SCZ61875.1"/>
    <property type="molecule type" value="Genomic_DNA"/>
</dbReference>
<gene>
    <name evidence="7" type="ORF">SAMN03097708_02219</name>
</gene>
<comment type="similarity">
    <text evidence="5">Belongs to the YqgF HJR family.</text>
</comment>
<reference evidence="7 8" key="1">
    <citation type="submission" date="2016-10" db="EMBL/GenBank/DDBJ databases">
        <authorList>
            <person name="de Groot N.N."/>
        </authorList>
    </citation>
    <scope>NUCLEOTIDE SEQUENCE [LARGE SCALE GENOMIC DNA]</scope>
    <source>
        <strain evidence="7 8">HLD2</strain>
    </source>
</reference>
<keyword evidence="8" id="KW-1185">Reference proteome</keyword>
<evidence type="ECO:0000259" key="6">
    <source>
        <dbReference type="SMART" id="SM00732"/>
    </source>
</evidence>
<dbReference type="Proteomes" id="UP000199648">
    <property type="component" value="Unassembled WGS sequence"/>
</dbReference>
<accession>A0A1G5QJ38</accession>
<dbReference type="InterPro" id="IPR037027">
    <property type="entry name" value="YqgF/RNaseH-like_dom_sf"/>
</dbReference>
<dbReference type="Pfam" id="PF03652">
    <property type="entry name" value="RuvX"/>
    <property type="match status" value="1"/>
</dbReference>
<comment type="subcellular location">
    <subcellularLocation>
        <location evidence="5">Cytoplasm</location>
    </subcellularLocation>
</comment>
<dbReference type="InterPro" id="IPR006641">
    <property type="entry name" value="YqgF/RNaseH-like_dom"/>
</dbReference>
<dbReference type="InterPro" id="IPR005227">
    <property type="entry name" value="YqgF"/>
</dbReference>
<organism evidence="7 8">
    <name type="scientific">Thiohalomonas denitrificans</name>
    <dbReference type="NCBI Taxonomy" id="415747"/>
    <lineage>
        <taxon>Bacteria</taxon>
        <taxon>Pseudomonadati</taxon>
        <taxon>Pseudomonadota</taxon>
        <taxon>Gammaproteobacteria</taxon>
        <taxon>Thiohalomonadales</taxon>
        <taxon>Thiohalomonadaceae</taxon>
        <taxon>Thiohalomonas</taxon>
    </lineage>
</organism>
<evidence type="ECO:0000256" key="5">
    <source>
        <dbReference type="HAMAP-Rule" id="MF_00651"/>
    </source>
</evidence>
<dbReference type="SMART" id="SM00732">
    <property type="entry name" value="YqgFc"/>
    <property type="match status" value="1"/>
</dbReference>
<dbReference type="SUPFAM" id="SSF53098">
    <property type="entry name" value="Ribonuclease H-like"/>
    <property type="match status" value="1"/>
</dbReference>
<name>A0A1G5QJ38_9GAMM</name>
<dbReference type="InterPro" id="IPR012337">
    <property type="entry name" value="RNaseH-like_sf"/>
</dbReference>
<dbReference type="OrthoDB" id="9796140at2"/>
<keyword evidence="3 5" id="KW-0540">Nuclease</keyword>
<proteinExistence type="inferred from homology"/>
<keyword evidence="1 5" id="KW-0963">Cytoplasm</keyword>
<dbReference type="GO" id="GO:0000967">
    <property type="term" value="P:rRNA 5'-end processing"/>
    <property type="evidence" value="ECO:0007669"/>
    <property type="project" value="UniProtKB-UniRule"/>
</dbReference>
<dbReference type="HAMAP" id="MF_00651">
    <property type="entry name" value="Nuclease_YqgF"/>
    <property type="match status" value="1"/>
</dbReference>
<evidence type="ECO:0000313" key="7">
    <source>
        <dbReference type="EMBL" id="SCZ61875.1"/>
    </source>
</evidence>
<evidence type="ECO:0000313" key="8">
    <source>
        <dbReference type="Proteomes" id="UP000199648"/>
    </source>
</evidence>
<sequence>MNAKSERTESGNVLGFDYGLRFIGIAVGQTLTGGARELITLRSRDQRPDWEGISQLIEEWRPVALVVGLPLDREGGEQELTHRARRFGNQLRGRYNLPVYMEDERFTSLEASGLLMEAHGSRYRKEDVDRLAARIILQAWLDQHSK</sequence>
<dbReference type="Gene3D" id="3.30.420.140">
    <property type="entry name" value="YqgF/RNase H-like domain"/>
    <property type="match status" value="1"/>
</dbReference>
<evidence type="ECO:0000256" key="3">
    <source>
        <dbReference type="ARBA" id="ARBA00022722"/>
    </source>
</evidence>
<dbReference type="GO" id="GO:0016788">
    <property type="term" value="F:hydrolase activity, acting on ester bonds"/>
    <property type="evidence" value="ECO:0007669"/>
    <property type="project" value="UniProtKB-UniRule"/>
</dbReference>
<dbReference type="STRING" id="415747.SAMN03097708_02219"/>